<dbReference type="InterPro" id="IPR050745">
    <property type="entry name" value="Multifunctional_regulatory"/>
</dbReference>
<dbReference type="Proteomes" id="UP000827092">
    <property type="component" value="Unassembled WGS sequence"/>
</dbReference>
<dbReference type="PANTHER" id="PTHR24189">
    <property type="entry name" value="MYOTROPHIN"/>
    <property type="match status" value="1"/>
</dbReference>
<evidence type="ECO:0000256" key="1">
    <source>
        <dbReference type="ARBA" id="ARBA00004175"/>
    </source>
</evidence>
<keyword evidence="11" id="KW-1053">Target membrane</keyword>
<evidence type="ECO:0000256" key="12">
    <source>
        <dbReference type="PROSITE-ProRule" id="PRU00023"/>
    </source>
</evidence>
<dbReference type="PANTHER" id="PTHR24189:SF71">
    <property type="entry name" value="ANKYRIN REPEAT DOMAIN 39"/>
    <property type="match status" value="1"/>
</dbReference>
<accession>A0AAV6UAS2</accession>
<dbReference type="PROSITE" id="PS50088">
    <property type="entry name" value="ANK_REPEAT"/>
    <property type="match status" value="3"/>
</dbReference>
<protein>
    <recommendedName>
        <fullName evidence="15">Ankyrin repeat domain-containing protein 39</fullName>
    </recommendedName>
</protein>
<proteinExistence type="predicted"/>
<feature type="repeat" description="ANK" evidence="12">
    <location>
        <begin position="124"/>
        <end position="156"/>
    </location>
</feature>
<evidence type="ECO:0000313" key="13">
    <source>
        <dbReference type="EMBL" id="KAG8181425.1"/>
    </source>
</evidence>
<keyword evidence="9" id="KW-0638">Presynaptic neurotoxin</keyword>
<keyword evidence="5" id="KW-1052">Target cell membrane</keyword>
<evidence type="ECO:0000256" key="6">
    <source>
        <dbReference type="ARBA" id="ARBA00022656"/>
    </source>
</evidence>
<evidence type="ECO:0008006" key="15">
    <source>
        <dbReference type="Google" id="ProtNLM"/>
    </source>
</evidence>
<name>A0AAV6UAS2_9ARAC</name>
<dbReference type="AlphaFoldDB" id="A0AAV6UAS2"/>
<dbReference type="InterPro" id="IPR036770">
    <property type="entry name" value="Ankyrin_rpt-contain_sf"/>
</dbReference>
<dbReference type="GO" id="GO:0044218">
    <property type="term" value="C:other organism cell membrane"/>
    <property type="evidence" value="ECO:0007669"/>
    <property type="project" value="UniProtKB-KW"/>
</dbReference>
<keyword evidence="3" id="KW-0268">Exocytosis</keyword>
<dbReference type="Pfam" id="PF00023">
    <property type="entry name" value="Ank"/>
    <property type="match status" value="1"/>
</dbReference>
<dbReference type="GO" id="GO:0005634">
    <property type="term" value="C:nucleus"/>
    <property type="evidence" value="ECO:0007669"/>
    <property type="project" value="TreeGrafter"/>
</dbReference>
<dbReference type="GO" id="GO:0006887">
    <property type="term" value="P:exocytosis"/>
    <property type="evidence" value="ECO:0007669"/>
    <property type="project" value="UniProtKB-KW"/>
</dbReference>
<dbReference type="PROSITE" id="PS50297">
    <property type="entry name" value="ANK_REP_REGION"/>
    <property type="match status" value="3"/>
</dbReference>
<evidence type="ECO:0000256" key="10">
    <source>
        <dbReference type="ARBA" id="ARBA00023043"/>
    </source>
</evidence>
<feature type="repeat" description="ANK" evidence="12">
    <location>
        <begin position="58"/>
        <end position="90"/>
    </location>
</feature>
<comment type="subcellular location">
    <subcellularLocation>
        <location evidence="2">Secreted</location>
    </subcellularLocation>
    <subcellularLocation>
        <location evidence="1">Target cell membrane</location>
    </subcellularLocation>
</comment>
<keyword evidence="6" id="KW-0800">Toxin</keyword>
<keyword evidence="10 12" id="KW-0040">ANK repeat</keyword>
<keyword evidence="7" id="KW-0528">Neurotoxin</keyword>
<evidence type="ECO:0000313" key="14">
    <source>
        <dbReference type="Proteomes" id="UP000827092"/>
    </source>
</evidence>
<gene>
    <name evidence="13" type="ORF">JTE90_018892</name>
</gene>
<evidence type="ECO:0000256" key="3">
    <source>
        <dbReference type="ARBA" id="ARBA00022483"/>
    </source>
</evidence>
<dbReference type="SUPFAM" id="SSF48403">
    <property type="entry name" value="Ankyrin repeat"/>
    <property type="match status" value="1"/>
</dbReference>
<feature type="repeat" description="ANK" evidence="12">
    <location>
        <begin position="91"/>
        <end position="123"/>
    </location>
</feature>
<dbReference type="GO" id="GO:0090729">
    <property type="term" value="F:toxin activity"/>
    <property type="evidence" value="ECO:0007669"/>
    <property type="project" value="UniProtKB-KW"/>
</dbReference>
<dbReference type="Gene3D" id="1.25.40.20">
    <property type="entry name" value="Ankyrin repeat-containing domain"/>
    <property type="match status" value="2"/>
</dbReference>
<dbReference type="SMART" id="SM00248">
    <property type="entry name" value="ANK"/>
    <property type="match status" value="3"/>
</dbReference>
<evidence type="ECO:0000256" key="9">
    <source>
        <dbReference type="ARBA" id="ARBA00023028"/>
    </source>
</evidence>
<evidence type="ECO:0000256" key="2">
    <source>
        <dbReference type="ARBA" id="ARBA00004613"/>
    </source>
</evidence>
<sequence>MSHHECSGNHGPPIYSSVHQTLDELSFEKGIWGAAFDGDVQKLEKLLRTTHPSSADSSGYTALHYAARNNKEEACRVLLSSGADPNAQTHGGATPLHRASLLGHITIVNLLLHYKADASICDSDGKTALHKAAERNHFAVAQVLVQSNQELKSMRDNKGLTPSECGTQSNVDMSKLLSL</sequence>
<keyword evidence="8" id="KW-0677">Repeat</keyword>
<comment type="caution">
    <text evidence="13">The sequence shown here is derived from an EMBL/GenBank/DDBJ whole genome shotgun (WGS) entry which is preliminary data.</text>
</comment>
<dbReference type="GO" id="GO:0005576">
    <property type="term" value="C:extracellular region"/>
    <property type="evidence" value="ECO:0007669"/>
    <property type="project" value="UniProtKB-SubCell"/>
</dbReference>
<keyword evidence="11" id="KW-0472">Membrane</keyword>
<evidence type="ECO:0000256" key="4">
    <source>
        <dbReference type="ARBA" id="ARBA00022525"/>
    </source>
</evidence>
<dbReference type="GO" id="GO:0044231">
    <property type="term" value="C:host cell presynaptic membrane"/>
    <property type="evidence" value="ECO:0007669"/>
    <property type="project" value="UniProtKB-KW"/>
</dbReference>
<dbReference type="Pfam" id="PF12796">
    <property type="entry name" value="Ank_2"/>
    <property type="match status" value="1"/>
</dbReference>
<keyword evidence="14" id="KW-1185">Reference proteome</keyword>
<reference evidence="13 14" key="1">
    <citation type="journal article" date="2022" name="Nat. Ecol. Evol.">
        <title>A masculinizing supergene underlies an exaggerated male reproductive morph in a spider.</title>
        <authorList>
            <person name="Hendrickx F."/>
            <person name="De Corte Z."/>
            <person name="Sonet G."/>
            <person name="Van Belleghem S.M."/>
            <person name="Kostlbacher S."/>
            <person name="Vangestel C."/>
        </authorList>
    </citation>
    <scope>NUCLEOTIDE SEQUENCE [LARGE SCALE GENOMIC DNA]</scope>
    <source>
        <strain evidence="13">W744_W776</strain>
    </source>
</reference>
<dbReference type="InterPro" id="IPR002110">
    <property type="entry name" value="Ankyrin_rpt"/>
</dbReference>
<evidence type="ECO:0000256" key="5">
    <source>
        <dbReference type="ARBA" id="ARBA00022537"/>
    </source>
</evidence>
<organism evidence="13 14">
    <name type="scientific">Oedothorax gibbosus</name>
    <dbReference type="NCBI Taxonomy" id="931172"/>
    <lineage>
        <taxon>Eukaryota</taxon>
        <taxon>Metazoa</taxon>
        <taxon>Ecdysozoa</taxon>
        <taxon>Arthropoda</taxon>
        <taxon>Chelicerata</taxon>
        <taxon>Arachnida</taxon>
        <taxon>Araneae</taxon>
        <taxon>Araneomorphae</taxon>
        <taxon>Entelegynae</taxon>
        <taxon>Araneoidea</taxon>
        <taxon>Linyphiidae</taxon>
        <taxon>Erigoninae</taxon>
        <taxon>Oedothorax</taxon>
    </lineage>
</organism>
<dbReference type="EMBL" id="JAFNEN010000516">
    <property type="protein sequence ID" value="KAG8181425.1"/>
    <property type="molecule type" value="Genomic_DNA"/>
</dbReference>
<keyword evidence="4" id="KW-0964">Secreted</keyword>
<evidence type="ECO:0000256" key="8">
    <source>
        <dbReference type="ARBA" id="ARBA00022737"/>
    </source>
</evidence>
<dbReference type="GO" id="GO:0005737">
    <property type="term" value="C:cytoplasm"/>
    <property type="evidence" value="ECO:0007669"/>
    <property type="project" value="TreeGrafter"/>
</dbReference>
<evidence type="ECO:0000256" key="11">
    <source>
        <dbReference type="ARBA" id="ARBA00023298"/>
    </source>
</evidence>
<evidence type="ECO:0000256" key="7">
    <source>
        <dbReference type="ARBA" id="ARBA00022699"/>
    </source>
</evidence>